<dbReference type="EMBL" id="JACIEJ010000005">
    <property type="protein sequence ID" value="MBB3986147.1"/>
    <property type="molecule type" value="Genomic_DNA"/>
</dbReference>
<dbReference type="Proteomes" id="UP000541426">
    <property type="component" value="Unassembled WGS sequence"/>
</dbReference>
<name>A0A7W6GSU1_9RHOB</name>
<sequence length="62" mass="7104">MTDFPTTENVAQTMRDTLREFGDVEYIDPPTHDLQTPFLVSVPVGRTVQDLSQHLRDATLRM</sequence>
<protein>
    <submittedName>
        <fullName evidence="1">Uncharacterized protein</fullName>
    </submittedName>
</protein>
<evidence type="ECO:0000313" key="2">
    <source>
        <dbReference type="Proteomes" id="UP000541426"/>
    </source>
</evidence>
<dbReference type="RefSeq" id="WP_183966294.1">
    <property type="nucleotide sequence ID" value="NZ_BAABBZ010000007.1"/>
</dbReference>
<comment type="caution">
    <text evidence="1">The sequence shown here is derived from an EMBL/GenBank/DDBJ whole genome shotgun (WGS) entry which is preliminary data.</text>
</comment>
<evidence type="ECO:0000313" key="1">
    <source>
        <dbReference type="EMBL" id="MBB3986147.1"/>
    </source>
</evidence>
<dbReference type="AlphaFoldDB" id="A0A7W6GSU1"/>
<proteinExistence type="predicted"/>
<keyword evidence="2" id="KW-1185">Reference proteome</keyword>
<organism evidence="1 2">
    <name type="scientific">Sagittula marina</name>
    <dbReference type="NCBI Taxonomy" id="943940"/>
    <lineage>
        <taxon>Bacteria</taxon>
        <taxon>Pseudomonadati</taxon>
        <taxon>Pseudomonadota</taxon>
        <taxon>Alphaproteobacteria</taxon>
        <taxon>Rhodobacterales</taxon>
        <taxon>Roseobacteraceae</taxon>
        <taxon>Sagittula</taxon>
    </lineage>
</organism>
<accession>A0A7W6GSU1</accession>
<gene>
    <name evidence="1" type="ORF">GGQ68_002485</name>
</gene>
<reference evidence="1 2" key="1">
    <citation type="submission" date="2020-08" db="EMBL/GenBank/DDBJ databases">
        <title>Genomic Encyclopedia of Type Strains, Phase IV (KMG-IV): sequencing the most valuable type-strain genomes for metagenomic binning, comparative biology and taxonomic classification.</title>
        <authorList>
            <person name="Goeker M."/>
        </authorList>
    </citation>
    <scope>NUCLEOTIDE SEQUENCE [LARGE SCALE GENOMIC DNA]</scope>
    <source>
        <strain evidence="1 2">DSM 102235</strain>
    </source>
</reference>